<name>A0A446C9F4_9BURK</name>
<evidence type="ECO:0000313" key="3">
    <source>
        <dbReference type="EMBL" id="SSW64552.1"/>
    </source>
</evidence>
<protein>
    <recommendedName>
        <fullName evidence="2">Autotransporter domain-containing protein</fullName>
    </recommendedName>
</protein>
<evidence type="ECO:0000313" key="4">
    <source>
        <dbReference type="Proteomes" id="UP000289184"/>
    </source>
</evidence>
<dbReference type="InterPro" id="IPR036709">
    <property type="entry name" value="Autotransporte_beta_dom_sf"/>
</dbReference>
<dbReference type="RefSeq" id="WP_129526899.1">
    <property type="nucleotide sequence ID" value="NZ_UFQB01000005.1"/>
</dbReference>
<feature type="domain" description="Autotransporter" evidence="2">
    <location>
        <begin position="1792"/>
        <end position="2072"/>
    </location>
</feature>
<feature type="region of interest" description="Disordered" evidence="1">
    <location>
        <begin position="178"/>
        <end position="209"/>
    </location>
</feature>
<sequence length="2072" mass="196936">MKKLTTSLTIRRNVTTVFGRSPRIARPHFSLLSSLSATAVGLILAQPAMADISCPTPSSSTSSTTTCNVDSTESGNLTVDYTGATGTGTSGGGYGGNYIVVNNGYLGPNPQQAALLVRLKGGTGSPDGDDGGTFGGWGGTITITNNQSIEANGTPAEAAQGTAPGIWDDSSAQFGIYGASVGGTGGTPPDDIGGGSGGSGGNGSPVTISNNGSVTLQSLPYGGVGIYGASIGGLGADQMSAATGDQVGGNGGNSDIVNITNTGSVSVSSNNAGRYAWGIGAESIGGAGGVANGWGGTGGGGNPDGTTIITNNGKVDVQVEVPGSATSNLLTNGVRGLYATSQGNAGFTSSDGSDNGGAGGGFGTVAAVNNGQISVTSYSVPAPTTLSSLSGGIVVVGLGGDGGDGPQTITNTTGEIAGVGGTSNYVASVTLNNGSSITTTGDYLPGVSVVSQGGNGGAGREDSNGADGGKGGPVQIGMSGTASVSTYGTQSHGVVARSYGGGGGGVLTSSGLVDFTPENAGVGGAGGAVTVTTGDATNNIAGGTIKTQGDNSIGILGQSMGGIGGTTTGNFELFGDAGANAGNGGASGTVNIDSRTGITTFGASSHGIVAQAIGGGGGTAGPSSGIVAVGGAGGSAVAGGTVTVNQDGNLSTSGSGAMGILTQSIGGGGGDGGGANGVAVIGGTAGGGGAGGNSTANLNGYSVSTGGDHAYGIVSQAIGGGGGTGGAASAYDASVGFSMAVAVGGTGGDGGAGGVAQANVSNASVKTSGSDAHGVIAQSIGGGGGAGGASVAQAMTIAVPADDVSFGVAVSFAMGGTGGSGGAGNSAAATLTSAGVSTQGANAQGVIVQAIGGGGGMGGSASATSTVIGTGDSIGGSLQASLGGSGGSGNTGGSATLTMTGSNVSTAGDSANGVLVQSVGGGGGAGGVGSATGRSANTDANVSISMALGGTGNSGGDGGLASLTIDSASSVTTNGDGARAVLVQSIGGGGGASQGGQVGLEVQATEEDSTTDFNGSVEVGRGGGGGGNGGVIDLNSDGNITTYGADADGLLVQSIGGSGGLGGAVGGNSATTSPLPSVNDSGTTYQFHVYVGGTGGAGGNGGAIGSSSAPAVLGAYTQTYGDYADAAVVQSIGGGGGAGGASTVSSSLSMSNVTLAVGGRGGNGGSGGAITAALNDDGGNGFNTAGYGAAGIVLQSIGGGGGMAGSGSPRASGQLLLGGTNEFGGSITVTPGSWANIETKGDSAYGLVAQSIGGGGGIAMAGSAGSAATPGSLQFGMVAGNSAGGGYGSPVTISAGLNLNTYGDRAMGVIAQSIGAGGGVATSGAADGVSSLQLGSQRNSGSGANASGVKLDLTGSVTTRGAGAHGVVAQSIGGGGGIIGDVSQAIQFNSQGFNRQSVSVNSNGGGGNTVNVSFNGTLTTTGANAHGIVAQSVGGGGGLAGGPQGGFAGAAGQNGTASPVSVEQWGILNATGEGSAGIFAQSDGQAWVDPVGVVVNGDVQGGSGSGSGVWIAAGKENQLVVNAGASVGALSGVAVRYDGYGASSGSRLTIDNAGKLAGSTLCNNADGSNACVLNNEAGAVATDAVAYNADVHNDGLIVIGKPGQFQTLTVSGSLTQSGSGVLRADVDFDKLRSSRMVVEGDASLAGGIDVLPQALLPNRELSVVTVQGSSQGALTAVDSPVYDYEASQAGPDTRIRVASANFSAPSMELKGNQSEVAGHLQRIWDAGGNSALAPLFAQLDLASRQGAGAYGDSVANLSPGVTIAPAVQSAANLGQFTGAMMSCPTFTGVDALTGEQNCFWGQVTGRATNQDGSRGTAGFDYDTVTYQFGGQREVSPGWFLGGSMAYENSHVRASDGSVRGNGDSGYAGVVLKREEGPWVFSAALGGGYGGYRMDRDIDIAGYQDTLTSRPDVYGFNARLRAARTFAYSNMYVKPYVDLDFSYSRMPAYTESGSNPLALSVDSSDRFVMGVSPMIEFGGRSELKNGAMLRPFLYAGVSFLSQDDWTSSARLRGAPAGTGSFDTTLPIDDVVGRVGAGLQVMNAGGVDFRLQYDGQFSEHVRSNSATLKVMVPF</sequence>
<evidence type="ECO:0000259" key="2">
    <source>
        <dbReference type="PROSITE" id="PS51208"/>
    </source>
</evidence>
<evidence type="ECO:0000256" key="1">
    <source>
        <dbReference type="SAM" id="MobiDB-lite"/>
    </source>
</evidence>
<feature type="region of interest" description="Disordered" evidence="1">
    <location>
        <begin position="451"/>
        <end position="483"/>
    </location>
</feature>
<reference evidence="3 4" key="1">
    <citation type="submission" date="2018-07" db="EMBL/GenBank/DDBJ databases">
        <authorList>
            <person name="Peeters C."/>
        </authorList>
    </citation>
    <scope>NUCLEOTIDE SEQUENCE [LARGE SCALE GENOMIC DNA]</scope>
    <source>
        <strain evidence="3 4">LMG 3411</strain>
    </source>
</reference>
<dbReference type="Proteomes" id="UP000289184">
    <property type="component" value="Unassembled WGS sequence"/>
</dbReference>
<organism evidence="3 4">
    <name type="scientific">Achromobacter agilis</name>
    <dbReference type="NCBI Taxonomy" id="1353888"/>
    <lineage>
        <taxon>Bacteria</taxon>
        <taxon>Pseudomonadati</taxon>
        <taxon>Pseudomonadota</taxon>
        <taxon>Betaproteobacteria</taxon>
        <taxon>Burkholderiales</taxon>
        <taxon>Alcaligenaceae</taxon>
        <taxon>Achromobacter</taxon>
    </lineage>
</organism>
<dbReference type="PROSITE" id="PS51208">
    <property type="entry name" value="AUTOTRANSPORTER"/>
    <property type="match status" value="1"/>
</dbReference>
<accession>A0A446C9F4</accession>
<dbReference type="EMBL" id="UFQB01000005">
    <property type="protein sequence ID" value="SSW64552.1"/>
    <property type="molecule type" value="Genomic_DNA"/>
</dbReference>
<proteinExistence type="predicted"/>
<dbReference type="OrthoDB" id="8644697at2"/>
<gene>
    <name evidence="3" type="ORF">AGI3411_01650</name>
</gene>
<dbReference type="InterPro" id="IPR005546">
    <property type="entry name" value="Autotransporte_beta"/>
</dbReference>
<feature type="compositionally biased region" description="Gly residues" evidence="1">
    <location>
        <begin position="180"/>
        <end position="203"/>
    </location>
</feature>
<dbReference type="SMART" id="SM00869">
    <property type="entry name" value="Autotransporter"/>
    <property type="match status" value="1"/>
</dbReference>
<dbReference type="SUPFAM" id="SSF103515">
    <property type="entry name" value="Autotransporter"/>
    <property type="match status" value="1"/>
</dbReference>
<keyword evidence="4" id="KW-1185">Reference proteome</keyword>